<dbReference type="GO" id="GO:0016810">
    <property type="term" value="F:hydrolase activity, acting on carbon-nitrogen (but not peptide) bonds"/>
    <property type="evidence" value="ECO:0007669"/>
    <property type="project" value="InterPro"/>
</dbReference>
<accession>A0A263D4F1</accession>
<dbReference type="Proteomes" id="UP000242444">
    <property type="component" value="Unassembled WGS sequence"/>
</dbReference>
<dbReference type="AlphaFoldDB" id="A0A263D4F1"/>
<name>A0A263D4F1_9PSEU</name>
<keyword evidence="2" id="KW-0378">Hydrolase</keyword>
<dbReference type="InterPro" id="IPR006680">
    <property type="entry name" value="Amidohydro-rel"/>
</dbReference>
<dbReference type="Gene3D" id="2.30.40.10">
    <property type="entry name" value="Urease, subunit C, domain 1"/>
    <property type="match status" value="1"/>
</dbReference>
<keyword evidence="3" id="KW-1185">Reference proteome</keyword>
<dbReference type="InterPro" id="IPR032466">
    <property type="entry name" value="Metal_Hydrolase"/>
</dbReference>
<gene>
    <name evidence="2" type="ORF">CFN78_12695</name>
</gene>
<protein>
    <submittedName>
        <fullName evidence="2">Amidohydrolase</fullName>
    </submittedName>
</protein>
<proteinExistence type="predicted"/>
<dbReference type="PANTHER" id="PTHR43135:SF3">
    <property type="entry name" value="ALPHA-D-RIBOSE 1-METHYLPHOSPHONATE 5-TRIPHOSPHATE DIPHOSPHATASE"/>
    <property type="match status" value="1"/>
</dbReference>
<comment type="caution">
    <text evidence="2">The sequence shown here is derived from an EMBL/GenBank/DDBJ whole genome shotgun (WGS) entry which is preliminary data.</text>
</comment>
<evidence type="ECO:0000313" key="2">
    <source>
        <dbReference type="EMBL" id="OZM73069.1"/>
    </source>
</evidence>
<dbReference type="InterPro" id="IPR051781">
    <property type="entry name" value="Metallo-dep_Hydrolase"/>
</dbReference>
<dbReference type="SUPFAM" id="SSF51556">
    <property type="entry name" value="Metallo-dependent hydrolases"/>
    <property type="match status" value="1"/>
</dbReference>
<dbReference type="PANTHER" id="PTHR43135">
    <property type="entry name" value="ALPHA-D-RIBOSE 1-METHYLPHOSPHONATE 5-TRIPHOSPHATE DIPHOSPHATASE"/>
    <property type="match status" value="1"/>
</dbReference>
<dbReference type="Gene3D" id="3.20.20.140">
    <property type="entry name" value="Metal-dependent hydrolases"/>
    <property type="match status" value="1"/>
</dbReference>
<dbReference type="SUPFAM" id="SSF51338">
    <property type="entry name" value="Composite domain of metallo-dependent hydrolases"/>
    <property type="match status" value="1"/>
</dbReference>
<feature type="domain" description="Amidohydrolase-related" evidence="1">
    <location>
        <begin position="57"/>
        <end position="380"/>
    </location>
</feature>
<dbReference type="RefSeq" id="WP_094862927.1">
    <property type="nucleotide sequence ID" value="NZ_NKYE01000006.1"/>
</dbReference>
<dbReference type="FunCoup" id="A0A263D4F1">
    <property type="interactions" value="39"/>
</dbReference>
<dbReference type="InterPro" id="IPR011059">
    <property type="entry name" value="Metal-dep_hydrolase_composite"/>
</dbReference>
<dbReference type="InParanoid" id="A0A263D4F1"/>
<reference evidence="2 3" key="1">
    <citation type="submission" date="2017-07" db="EMBL/GenBank/DDBJ databases">
        <title>Amycolatopsis antarcticus sp. nov., isolated from the surface of an Antarcticus brown macroalga.</title>
        <authorList>
            <person name="Wang J."/>
            <person name="Leiva S."/>
            <person name="Huang J."/>
            <person name="Huang Y."/>
        </authorList>
    </citation>
    <scope>NUCLEOTIDE SEQUENCE [LARGE SCALE GENOMIC DNA]</scope>
    <source>
        <strain evidence="2 3">AU-G6</strain>
    </source>
</reference>
<dbReference type="Pfam" id="PF01979">
    <property type="entry name" value="Amidohydro_1"/>
    <property type="match status" value="1"/>
</dbReference>
<organism evidence="2 3">
    <name type="scientific">Amycolatopsis antarctica</name>
    <dbReference type="NCBI Taxonomy" id="1854586"/>
    <lineage>
        <taxon>Bacteria</taxon>
        <taxon>Bacillati</taxon>
        <taxon>Actinomycetota</taxon>
        <taxon>Actinomycetes</taxon>
        <taxon>Pseudonocardiales</taxon>
        <taxon>Pseudonocardiaceae</taxon>
        <taxon>Amycolatopsis</taxon>
    </lineage>
</organism>
<evidence type="ECO:0000259" key="1">
    <source>
        <dbReference type="Pfam" id="PF01979"/>
    </source>
</evidence>
<sequence length="406" mass="41302">MELVISAGSVLTAPGAERIPGGAVHVRDGVVAAVGTRDEVDAAVEASVPRADYPDATILPGLIDAHVHLAFDAGTEVAATVRESDDACLMLGMTGRARALLDTGVTTVRDLGDRGGLAARLRDAIASGGVPGPRILAAGAPITITGGHCWFLGGEVDGSEESIRDMVRRNVAAGADLVKVMATGGGLTPGGPAAWESQFDGAALRIVTEEARRAGLRTAAHAHGAEGIAAAVAAGVDTIEHCTWMTEGGFEVREDVVAEIVANGVFVCPGASPGWRALPAVFGEERAAQMFGRVRWMADQGVRLIAGTDAGVPRAVFDDFPGSLEFFEHLGLPPARVLTMATTDAAAALGLAGETGTVAPGYRADLLVADGDPEADLAALRALRLVLAGGRPHVPAGAAVPARPGH</sequence>
<dbReference type="EMBL" id="NKYE01000006">
    <property type="protein sequence ID" value="OZM73069.1"/>
    <property type="molecule type" value="Genomic_DNA"/>
</dbReference>
<evidence type="ECO:0000313" key="3">
    <source>
        <dbReference type="Proteomes" id="UP000242444"/>
    </source>
</evidence>
<dbReference type="OrthoDB" id="3514520at2"/>